<dbReference type="GO" id="GO:0005737">
    <property type="term" value="C:cytoplasm"/>
    <property type="evidence" value="ECO:0007669"/>
    <property type="project" value="TreeGrafter"/>
</dbReference>
<dbReference type="FunFam" id="1.10.510.10:FF:001020">
    <property type="entry name" value="Transmembrane ion channel"/>
    <property type="match status" value="1"/>
</dbReference>
<evidence type="ECO:0000256" key="2">
    <source>
        <dbReference type="ARBA" id="ARBA00022741"/>
    </source>
</evidence>
<keyword evidence="1" id="KW-0808">Transferase</keyword>
<dbReference type="SMART" id="SM00220">
    <property type="entry name" value="S_TKc"/>
    <property type="match status" value="1"/>
</dbReference>
<dbReference type="Gene3D" id="3.30.200.20">
    <property type="entry name" value="Phosphorylase Kinase, domain 1"/>
    <property type="match status" value="1"/>
</dbReference>
<evidence type="ECO:0000256" key="3">
    <source>
        <dbReference type="ARBA" id="ARBA00022777"/>
    </source>
</evidence>
<evidence type="ECO:0000259" key="6">
    <source>
        <dbReference type="PROSITE" id="PS50011"/>
    </source>
</evidence>
<dbReference type="InterPro" id="IPR011009">
    <property type="entry name" value="Kinase-like_dom_sf"/>
</dbReference>
<reference evidence="7" key="1">
    <citation type="submission" date="2023-10" db="EMBL/GenBank/DDBJ databases">
        <title>Genome assembly of Pristionchus species.</title>
        <authorList>
            <person name="Yoshida K."/>
            <person name="Sommer R.J."/>
        </authorList>
    </citation>
    <scope>NUCLEOTIDE SEQUENCE</scope>
    <source>
        <strain evidence="7">RS0144</strain>
    </source>
</reference>
<organism evidence="7 8">
    <name type="scientific">Pristionchus entomophagus</name>
    <dbReference type="NCBI Taxonomy" id="358040"/>
    <lineage>
        <taxon>Eukaryota</taxon>
        <taxon>Metazoa</taxon>
        <taxon>Ecdysozoa</taxon>
        <taxon>Nematoda</taxon>
        <taxon>Chromadorea</taxon>
        <taxon>Rhabditida</taxon>
        <taxon>Rhabditina</taxon>
        <taxon>Diplogasteromorpha</taxon>
        <taxon>Diplogasteroidea</taxon>
        <taxon>Neodiplogasteridae</taxon>
        <taxon>Pristionchus</taxon>
    </lineage>
</organism>
<keyword evidence="2" id="KW-0547">Nucleotide-binding</keyword>
<proteinExistence type="inferred from homology"/>
<evidence type="ECO:0000256" key="4">
    <source>
        <dbReference type="ARBA" id="ARBA00022840"/>
    </source>
</evidence>
<dbReference type="InterPro" id="IPR050339">
    <property type="entry name" value="CC_SR_Kinase"/>
</dbReference>
<dbReference type="Pfam" id="PF00069">
    <property type="entry name" value="Pkinase"/>
    <property type="match status" value="1"/>
</dbReference>
<name>A0AAV5T066_9BILA</name>
<dbReference type="GO" id="GO:0004694">
    <property type="term" value="F:eukaryotic translation initiation factor 2alpha kinase activity"/>
    <property type="evidence" value="ECO:0007669"/>
    <property type="project" value="TreeGrafter"/>
</dbReference>
<dbReference type="InterPro" id="IPR000719">
    <property type="entry name" value="Prot_kinase_dom"/>
</dbReference>
<dbReference type="SUPFAM" id="SSF56112">
    <property type="entry name" value="Protein kinase-like (PK-like)"/>
    <property type="match status" value="1"/>
</dbReference>
<gene>
    <name evidence="7" type="ORF">PENTCL1PPCAC_8423</name>
</gene>
<keyword evidence="4" id="KW-0067">ATP-binding</keyword>
<dbReference type="Proteomes" id="UP001432027">
    <property type="component" value="Unassembled WGS sequence"/>
</dbReference>
<dbReference type="FunFam" id="3.30.200.20:FF:000706">
    <property type="entry name" value="Protein kinase"/>
    <property type="match status" value="1"/>
</dbReference>
<evidence type="ECO:0000313" key="8">
    <source>
        <dbReference type="Proteomes" id="UP001432027"/>
    </source>
</evidence>
<sequence length="417" mass="48127">ISQCYRGKQRRFLEVMNSLNDMSEYYAPWGSPALVKRAYVYMTNGKSLFTIDPATAKMLPPFHFFDVDSFYIAGIHGGKLTGRGRCKKSGKYHMMTADLPYEYVAMVQSIPAVPSAIDTANGGFTSKFENEFDVKKIRGEGGFGCVFEAVNKYDKWEYAVKRIAIDVRDEESALREVVAMAQFDHPNIIRYNASWVEKPPEGWQNYKDVELLAKLELSKRSLAMFRSDCAFIYIQMQLANYSLSDWLNNNRESASRSLPRMKMWFKQMVSAVEYIHSKNLIHRDLKPSNVLFVEQDVLKLCDLGIVTARRYDEESDSEFTRTSTGTKLYMSPEQRLWFRYSSRSDVFSLGLIFAELCIVMNATERNDIFDNIRQGKQNKLDDLITDCKTVELIKMLTQVESKDRPSSREMIDHLFLA</sequence>
<dbReference type="AlphaFoldDB" id="A0AAV5T066"/>
<dbReference type="PROSITE" id="PS00108">
    <property type="entry name" value="PROTEIN_KINASE_ST"/>
    <property type="match status" value="1"/>
</dbReference>
<dbReference type="GO" id="GO:0005634">
    <property type="term" value="C:nucleus"/>
    <property type="evidence" value="ECO:0007669"/>
    <property type="project" value="TreeGrafter"/>
</dbReference>
<evidence type="ECO:0000313" key="7">
    <source>
        <dbReference type="EMBL" id="GMS86248.1"/>
    </source>
</evidence>
<accession>A0AAV5T066</accession>
<evidence type="ECO:0000256" key="1">
    <source>
        <dbReference type="ARBA" id="ARBA00022679"/>
    </source>
</evidence>
<dbReference type="PROSITE" id="PS50011">
    <property type="entry name" value="PROTEIN_KINASE_DOM"/>
    <property type="match status" value="1"/>
</dbReference>
<dbReference type="EMBL" id="BTSX01000002">
    <property type="protein sequence ID" value="GMS86248.1"/>
    <property type="molecule type" value="Genomic_DNA"/>
</dbReference>
<dbReference type="GO" id="GO:0005524">
    <property type="term" value="F:ATP binding"/>
    <property type="evidence" value="ECO:0007669"/>
    <property type="project" value="UniProtKB-KW"/>
</dbReference>
<dbReference type="PANTHER" id="PTHR11042">
    <property type="entry name" value="EUKARYOTIC TRANSLATION INITIATION FACTOR 2-ALPHA KINASE EIF2-ALPHA KINASE -RELATED"/>
    <property type="match status" value="1"/>
</dbReference>
<comment type="similarity">
    <text evidence="5">Belongs to the protein kinase superfamily. Ser/Thr protein kinase family. GCN2 subfamily.</text>
</comment>
<protein>
    <recommendedName>
        <fullName evidence="6">Protein kinase domain-containing protein</fullName>
    </recommendedName>
</protein>
<feature type="non-terminal residue" evidence="7">
    <location>
        <position position="1"/>
    </location>
</feature>
<keyword evidence="3" id="KW-0418">Kinase</keyword>
<dbReference type="PANTHER" id="PTHR11042:SF91">
    <property type="entry name" value="EUKARYOTIC TRANSLATION INITIATION FACTOR 2-ALPHA KINASE"/>
    <property type="match status" value="1"/>
</dbReference>
<keyword evidence="8" id="KW-1185">Reference proteome</keyword>
<comment type="caution">
    <text evidence="7">The sequence shown here is derived from an EMBL/GenBank/DDBJ whole genome shotgun (WGS) entry which is preliminary data.</text>
</comment>
<feature type="domain" description="Protein kinase" evidence="6">
    <location>
        <begin position="132"/>
        <end position="416"/>
    </location>
</feature>
<dbReference type="Gene3D" id="1.10.510.10">
    <property type="entry name" value="Transferase(Phosphotransferase) domain 1"/>
    <property type="match status" value="1"/>
</dbReference>
<dbReference type="InterPro" id="IPR008271">
    <property type="entry name" value="Ser/Thr_kinase_AS"/>
</dbReference>
<evidence type="ECO:0000256" key="5">
    <source>
        <dbReference type="ARBA" id="ARBA00037982"/>
    </source>
</evidence>